<evidence type="ECO:0000313" key="4">
    <source>
        <dbReference type="Proteomes" id="UP001430584"/>
    </source>
</evidence>
<dbReference type="RefSeq" id="XP_066630703.1">
    <property type="nucleotide sequence ID" value="XM_066778266.1"/>
</dbReference>
<feature type="region of interest" description="Disordered" evidence="1">
    <location>
        <begin position="448"/>
        <end position="477"/>
    </location>
</feature>
<dbReference type="GeneID" id="92010922"/>
<evidence type="ECO:0000313" key="3">
    <source>
        <dbReference type="EMBL" id="KAL0257674.1"/>
    </source>
</evidence>
<gene>
    <name evidence="3" type="ORF">SLS55_006837</name>
</gene>
<comment type="caution">
    <text evidence="3">The sequence shown here is derived from an EMBL/GenBank/DDBJ whole genome shotgun (WGS) entry which is preliminary data.</text>
</comment>
<feature type="transmembrane region" description="Helical" evidence="2">
    <location>
        <begin position="231"/>
        <end position="251"/>
    </location>
</feature>
<keyword evidence="2" id="KW-0472">Membrane</keyword>
<sequence length="513" mass="54654">MSDANYSRIALHDMGNSTEAEPAQETKYTPSPSSSWNNDDLDKPPSTRKSRRWDVNYLSNESLAQSMKNMRRATIKAGSLLKSPTERRKPMRHVSAFLVFFIFGLLPLIVYFTILDAPFQAKPVTCGDAAQVQEETPGIEGLFTIDRTAGRFPFWLAKLLDTIWDLVVARGMQVLAGWISYVVFCNAMLRALEESPIPYRTFTGLAMNGASLWTVGCVVRDLGRHSRKRTVLLFAYAAVALVYVLAMPTLFSTMTGYISVSSAFTKVPGTSQFVPTDEFVPGYTYSGLPDVPDGTCVSRELVAPADYRFDSRNAICNSTCVTNFPNGTRKDHATGELLSPYDARTLTLLAQPPPDDCAYSPNETYTGLSAPMAPLYTDPGSLRAIRDLYNPDNIAYNCAAPITLTLTNTTLPYATALAHLVPDASYCYNGHGYDATAVQSAGRCLPDTGSGDEGAGDAGAGSNGNGNGNGGGTRARGVGGVAVRGVGGGGERERAVGGAGEAADAAGGGVVCG</sequence>
<evidence type="ECO:0000256" key="2">
    <source>
        <dbReference type="SAM" id="Phobius"/>
    </source>
</evidence>
<organism evidence="3 4">
    <name type="scientific">Diplodia seriata</name>
    <dbReference type="NCBI Taxonomy" id="420778"/>
    <lineage>
        <taxon>Eukaryota</taxon>
        <taxon>Fungi</taxon>
        <taxon>Dikarya</taxon>
        <taxon>Ascomycota</taxon>
        <taxon>Pezizomycotina</taxon>
        <taxon>Dothideomycetes</taxon>
        <taxon>Dothideomycetes incertae sedis</taxon>
        <taxon>Botryosphaeriales</taxon>
        <taxon>Botryosphaeriaceae</taxon>
        <taxon>Diplodia</taxon>
    </lineage>
</organism>
<dbReference type="EMBL" id="JAJVCZ030000007">
    <property type="protein sequence ID" value="KAL0257674.1"/>
    <property type="molecule type" value="Genomic_DNA"/>
</dbReference>
<keyword evidence="4" id="KW-1185">Reference proteome</keyword>
<dbReference type="Proteomes" id="UP001430584">
    <property type="component" value="Unassembled WGS sequence"/>
</dbReference>
<keyword evidence="2" id="KW-0812">Transmembrane</keyword>
<accession>A0ABR3CAX4</accession>
<name>A0ABR3CAX4_9PEZI</name>
<reference evidence="3 4" key="1">
    <citation type="submission" date="2024-02" db="EMBL/GenBank/DDBJ databases">
        <title>De novo assembly and annotation of 12 fungi associated with fruit tree decline syndrome in Ontario, Canada.</title>
        <authorList>
            <person name="Sulman M."/>
            <person name="Ellouze W."/>
            <person name="Ilyukhin E."/>
        </authorList>
    </citation>
    <scope>NUCLEOTIDE SEQUENCE [LARGE SCALE GENOMIC DNA]</scope>
    <source>
        <strain evidence="3 4">FDS-637</strain>
    </source>
</reference>
<feature type="compositionally biased region" description="Polar residues" evidence="1">
    <location>
        <begin position="26"/>
        <end position="38"/>
    </location>
</feature>
<proteinExistence type="predicted"/>
<feature type="compositionally biased region" description="Gly residues" evidence="1">
    <location>
        <begin position="451"/>
        <end position="477"/>
    </location>
</feature>
<feature type="transmembrane region" description="Helical" evidence="2">
    <location>
        <begin position="94"/>
        <end position="114"/>
    </location>
</feature>
<evidence type="ECO:0000256" key="1">
    <source>
        <dbReference type="SAM" id="MobiDB-lite"/>
    </source>
</evidence>
<keyword evidence="2" id="KW-1133">Transmembrane helix</keyword>
<protein>
    <submittedName>
        <fullName evidence="3">Uncharacterized protein</fullName>
    </submittedName>
</protein>
<feature type="region of interest" description="Disordered" evidence="1">
    <location>
        <begin position="1"/>
        <end position="52"/>
    </location>
</feature>